<dbReference type="Gene3D" id="1.10.260.40">
    <property type="entry name" value="lambda repressor-like DNA-binding domains"/>
    <property type="match status" value="1"/>
</dbReference>
<dbReference type="EMBL" id="VDCQ01000034">
    <property type="protein sequence ID" value="TNJ64029.1"/>
    <property type="molecule type" value="Genomic_DNA"/>
</dbReference>
<evidence type="ECO:0000313" key="4">
    <source>
        <dbReference type="Proteomes" id="UP000307943"/>
    </source>
</evidence>
<evidence type="ECO:0000256" key="1">
    <source>
        <dbReference type="ARBA" id="ARBA00023125"/>
    </source>
</evidence>
<evidence type="ECO:0000313" key="3">
    <source>
        <dbReference type="EMBL" id="TNJ64029.1"/>
    </source>
</evidence>
<keyword evidence="1" id="KW-0238">DNA-binding</keyword>
<accession>A0A5C4T6Z9</accession>
<dbReference type="InterPro" id="IPR010982">
    <property type="entry name" value="Lambda_DNA-bd_dom_sf"/>
</dbReference>
<organism evidence="3 4">
    <name type="scientific">Paenibacillus hemerocallicola</name>
    <dbReference type="NCBI Taxonomy" id="1172614"/>
    <lineage>
        <taxon>Bacteria</taxon>
        <taxon>Bacillati</taxon>
        <taxon>Bacillota</taxon>
        <taxon>Bacilli</taxon>
        <taxon>Bacillales</taxon>
        <taxon>Paenibacillaceae</taxon>
        <taxon>Paenibacillus</taxon>
    </lineage>
</organism>
<dbReference type="Pfam" id="PF01381">
    <property type="entry name" value="HTH_3"/>
    <property type="match status" value="1"/>
</dbReference>
<dbReference type="RefSeq" id="WP_139604433.1">
    <property type="nucleotide sequence ID" value="NZ_VDCQ01000034.1"/>
</dbReference>
<dbReference type="SUPFAM" id="SSF47413">
    <property type="entry name" value="lambda repressor-like DNA-binding domains"/>
    <property type="match status" value="1"/>
</dbReference>
<feature type="domain" description="HTH cro/C1-type" evidence="2">
    <location>
        <begin position="5"/>
        <end position="58"/>
    </location>
</feature>
<dbReference type="Proteomes" id="UP000307943">
    <property type="component" value="Unassembled WGS sequence"/>
</dbReference>
<dbReference type="CDD" id="cd00093">
    <property type="entry name" value="HTH_XRE"/>
    <property type="match status" value="1"/>
</dbReference>
<sequence length="62" mass="7058">MERTKLILLRRDKTQAEVAAELGTTRQMLGAIERGARNPSLALAKRIADYYGMTIDEVFFQE</sequence>
<dbReference type="InterPro" id="IPR001387">
    <property type="entry name" value="Cro/C1-type_HTH"/>
</dbReference>
<dbReference type="PROSITE" id="PS50943">
    <property type="entry name" value="HTH_CROC1"/>
    <property type="match status" value="1"/>
</dbReference>
<protein>
    <submittedName>
        <fullName evidence="3">Helix-turn-helix domain-containing protein</fullName>
    </submittedName>
</protein>
<comment type="caution">
    <text evidence="3">The sequence shown here is derived from an EMBL/GenBank/DDBJ whole genome shotgun (WGS) entry which is preliminary data.</text>
</comment>
<dbReference type="PANTHER" id="PTHR46558">
    <property type="entry name" value="TRACRIPTIONAL REGULATORY PROTEIN-RELATED-RELATED"/>
    <property type="match status" value="1"/>
</dbReference>
<dbReference type="SMART" id="SM00530">
    <property type="entry name" value="HTH_XRE"/>
    <property type="match status" value="1"/>
</dbReference>
<gene>
    <name evidence="3" type="ORF">FE784_22230</name>
</gene>
<dbReference type="AlphaFoldDB" id="A0A5C4T6Z9"/>
<evidence type="ECO:0000259" key="2">
    <source>
        <dbReference type="PROSITE" id="PS50943"/>
    </source>
</evidence>
<name>A0A5C4T6Z9_9BACL</name>
<dbReference type="OrthoDB" id="1859224at2"/>
<dbReference type="PANTHER" id="PTHR46558:SF4">
    <property type="entry name" value="DNA-BIDING PHAGE PROTEIN"/>
    <property type="match status" value="1"/>
</dbReference>
<keyword evidence="4" id="KW-1185">Reference proteome</keyword>
<dbReference type="GO" id="GO:0003677">
    <property type="term" value="F:DNA binding"/>
    <property type="evidence" value="ECO:0007669"/>
    <property type="project" value="UniProtKB-KW"/>
</dbReference>
<proteinExistence type="predicted"/>
<reference evidence="3 4" key="1">
    <citation type="submission" date="2019-05" db="EMBL/GenBank/DDBJ databases">
        <title>We sequenced the genome of Paenibacillus hemerocallicola KCTC 33185 for further insight into its adaptation and study the phylogeny of Paenibacillus.</title>
        <authorList>
            <person name="Narsing Rao M.P."/>
        </authorList>
    </citation>
    <scope>NUCLEOTIDE SEQUENCE [LARGE SCALE GENOMIC DNA]</scope>
    <source>
        <strain evidence="3 4">KCTC 33185</strain>
    </source>
</reference>